<organism evidence="2 3">
    <name type="scientific">Pleuronectes platessa</name>
    <name type="common">European plaice</name>
    <dbReference type="NCBI Taxonomy" id="8262"/>
    <lineage>
        <taxon>Eukaryota</taxon>
        <taxon>Metazoa</taxon>
        <taxon>Chordata</taxon>
        <taxon>Craniata</taxon>
        <taxon>Vertebrata</taxon>
        <taxon>Euteleostomi</taxon>
        <taxon>Actinopterygii</taxon>
        <taxon>Neopterygii</taxon>
        <taxon>Teleostei</taxon>
        <taxon>Neoteleostei</taxon>
        <taxon>Acanthomorphata</taxon>
        <taxon>Carangaria</taxon>
        <taxon>Pleuronectiformes</taxon>
        <taxon>Pleuronectoidei</taxon>
        <taxon>Pleuronectidae</taxon>
        <taxon>Pleuronectes</taxon>
    </lineage>
</organism>
<gene>
    <name evidence="2" type="ORF">PLEPLA_LOCUS38742</name>
</gene>
<evidence type="ECO:0000313" key="2">
    <source>
        <dbReference type="EMBL" id="CAB1451049.1"/>
    </source>
</evidence>
<keyword evidence="3" id="KW-1185">Reference proteome</keyword>
<dbReference type="Proteomes" id="UP001153269">
    <property type="component" value="Unassembled WGS sequence"/>
</dbReference>
<comment type="caution">
    <text evidence="2">The sequence shown here is derived from an EMBL/GenBank/DDBJ whole genome shotgun (WGS) entry which is preliminary data.</text>
</comment>
<dbReference type="AlphaFoldDB" id="A0A9N7Z6Z9"/>
<protein>
    <submittedName>
        <fullName evidence="2">Uncharacterized protein</fullName>
    </submittedName>
</protein>
<reference evidence="2" key="1">
    <citation type="submission" date="2020-03" db="EMBL/GenBank/DDBJ databases">
        <authorList>
            <person name="Weist P."/>
        </authorList>
    </citation>
    <scope>NUCLEOTIDE SEQUENCE</scope>
</reference>
<accession>A0A9N7Z6Z9</accession>
<dbReference type="EMBL" id="CADEAL010004074">
    <property type="protein sequence ID" value="CAB1451049.1"/>
    <property type="molecule type" value="Genomic_DNA"/>
</dbReference>
<proteinExistence type="predicted"/>
<name>A0A9N7Z6Z9_PLEPL</name>
<feature type="region of interest" description="Disordered" evidence="1">
    <location>
        <begin position="1"/>
        <end position="69"/>
    </location>
</feature>
<sequence>MPTGSVKLQSIKRLGQENHSYEVSDEEPADSYMTMTSSKKDEKAQETQNNQPYGSASSSCSASPRAERC</sequence>
<evidence type="ECO:0000256" key="1">
    <source>
        <dbReference type="SAM" id="MobiDB-lite"/>
    </source>
</evidence>
<evidence type="ECO:0000313" key="3">
    <source>
        <dbReference type="Proteomes" id="UP001153269"/>
    </source>
</evidence>